<dbReference type="AlphaFoldDB" id="N4WKL8"/>
<comment type="caution">
    <text evidence="1">The sequence shown here is derived from an EMBL/GenBank/DDBJ whole genome shotgun (WGS) entry which is preliminary data.</text>
</comment>
<sequence length="72" mass="8619">MTKKKNPVLEKKWHEGFEAGRKQGIQDSINYFTKRLMDLEQVPGIGKKTMQKIVDQLGEEYFQMKRKRNKDF</sequence>
<reference evidence="1 2" key="1">
    <citation type="submission" date="2013-03" db="EMBL/GenBank/DDBJ databases">
        <title>Draft genome sequence of Gracibacillus halophilus YIM-C55.5, a moderately halophilic and thermophilic organism from the Xiaochaidamu salt lake.</title>
        <authorList>
            <person name="Sugumar T."/>
            <person name="Polireddy D.R."/>
            <person name="Antony A."/>
            <person name="Madhava Y.R."/>
            <person name="Sivakumar N."/>
        </authorList>
    </citation>
    <scope>NUCLEOTIDE SEQUENCE [LARGE SCALE GENOMIC DNA]</scope>
    <source>
        <strain evidence="1 2">YIM-C55.5</strain>
    </source>
</reference>
<evidence type="ECO:0000313" key="2">
    <source>
        <dbReference type="Proteomes" id="UP000012283"/>
    </source>
</evidence>
<proteinExistence type="predicted"/>
<name>N4WKL8_9BACI</name>
<dbReference type="EMBL" id="APML01000033">
    <property type="protein sequence ID" value="ENH96707.1"/>
    <property type="molecule type" value="Genomic_DNA"/>
</dbReference>
<dbReference type="Proteomes" id="UP000012283">
    <property type="component" value="Unassembled WGS sequence"/>
</dbReference>
<gene>
    <name evidence="1" type="ORF">J416_09424</name>
</gene>
<dbReference type="PATRIC" id="fig|1308866.3.peg.1908"/>
<organism evidence="1 2">
    <name type="scientific">Gracilibacillus halophilus YIM-C55.5</name>
    <dbReference type="NCBI Taxonomy" id="1308866"/>
    <lineage>
        <taxon>Bacteria</taxon>
        <taxon>Bacillati</taxon>
        <taxon>Bacillota</taxon>
        <taxon>Bacilli</taxon>
        <taxon>Bacillales</taxon>
        <taxon>Bacillaceae</taxon>
        <taxon>Gracilibacillus</taxon>
    </lineage>
</organism>
<evidence type="ECO:0000313" key="1">
    <source>
        <dbReference type="EMBL" id="ENH96707.1"/>
    </source>
</evidence>
<dbReference type="STRING" id="1308866.J416_09424"/>
<dbReference type="Gene3D" id="1.10.150.280">
    <property type="entry name" value="AF1531-like domain"/>
    <property type="match status" value="1"/>
</dbReference>
<dbReference type="OrthoDB" id="2941584at2"/>
<protein>
    <submittedName>
        <fullName evidence="1">Uncharacterized protein</fullName>
    </submittedName>
</protein>
<keyword evidence="2" id="KW-1185">Reference proteome</keyword>
<dbReference type="SUPFAM" id="SSF160975">
    <property type="entry name" value="AF1531-like"/>
    <property type="match status" value="1"/>
</dbReference>
<accession>N4WKL8</accession>
<dbReference type="RefSeq" id="WP_003468986.1">
    <property type="nucleotide sequence ID" value="NZ_APML01000033.1"/>
</dbReference>